<evidence type="ECO:0000256" key="5">
    <source>
        <dbReference type="ARBA" id="ARBA00022807"/>
    </source>
</evidence>
<evidence type="ECO:0000256" key="2">
    <source>
        <dbReference type="ARBA" id="ARBA00022670"/>
    </source>
</evidence>
<dbReference type="Pfam" id="PF14464">
    <property type="entry name" value="Prok-JAB"/>
    <property type="match status" value="1"/>
</dbReference>
<feature type="domain" description="MPN" evidence="8">
    <location>
        <begin position="1"/>
        <end position="122"/>
    </location>
</feature>
<dbReference type="Proteomes" id="UP000182894">
    <property type="component" value="Unassembled WGS sequence"/>
</dbReference>
<proteinExistence type="inferred from homology"/>
<evidence type="ECO:0000256" key="3">
    <source>
        <dbReference type="ARBA" id="ARBA00022723"/>
    </source>
</evidence>
<dbReference type="InterPro" id="IPR038765">
    <property type="entry name" value="Papain-like_cys_pep_sf"/>
</dbReference>
<keyword evidence="2" id="KW-0645">Protease</keyword>
<dbReference type="GO" id="GO:0006508">
    <property type="term" value="P:proteolysis"/>
    <property type="evidence" value="ECO:0007669"/>
    <property type="project" value="UniProtKB-KW"/>
</dbReference>
<dbReference type="SMART" id="SM00232">
    <property type="entry name" value="JAB_MPN"/>
    <property type="match status" value="1"/>
</dbReference>
<dbReference type="GO" id="GO:0008235">
    <property type="term" value="F:metalloexopeptidase activity"/>
    <property type="evidence" value="ECO:0007669"/>
    <property type="project" value="TreeGrafter"/>
</dbReference>
<sequence>MKITKSSLDQIQQQAIQCYPAEACGLIIREGRAQVYVPCTNVATTPGEHFRLAPAEYAAAEDRGTVLAVVHSHPDYSPQPSEADRVACEASGLPWHIIEVRKGDDGAVTAGELFSFAPTGYQAPLIGRSFHHGSLDCYQMIVDYYQRELGIALKQYGREDDWWSNGGNLYMENYADAGFSPVNDLQQGDVIIMQVRAPVPNHAGIYLADGILKTEPEHYPAPGSLLHHLYGRDGRRDIYGAFWAESTRLILRHKDAKQ</sequence>
<comment type="similarity">
    <text evidence="1">Belongs to the peptidase C40 family.</text>
</comment>
<dbReference type="PROSITE" id="PS51935">
    <property type="entry name" value="NLPC_P60"/>
    <property type="match status" value="1"/>
</dbReference>
<dbReference type="EMBL" id="FNCO01000028">
    <property type="protein sequence ID" value="SDJ37981.1"/>
    <property type="molecule type" value="Genomic_DNA"/>
</dbReference>
<keyword evidence="6" id="KW-0862">Zinc</keyword>
<evidence type="ECO:0000313" key="11">
    <source>
        <dbReference type="Proteomes" id="UP000182894"/>
    </source>
</evidence>
<reference evidence="11" key="1">
    <citation type="submission" date="2016-10" db="EMBL/GenBank/DDBJ databases">
        <authorList>
            <person name="Varghese N."/>
            <person name="Submissions S."/>
        </authorList>
    </citation>
    <scope>NUCLEOTIDE SEQUENCE [LARGE SCALE GENOMIC DNA]</scope>
    <source>
        <strain evidence="11">ATCC 700689</strain>
    </source>
</reference>
<organism evidence="10 11">
    <name type="scientific">Pseudomonas abietaniphila</name>
    <dbReference type="NCBI Taxonomy" id="89065"/>
    <lineage>
        <taxon>Bacteria</taxon>
        <taxon>Pseudomonadati</taxon>
        <taxon>Pseudomonadota</taxon>
        <taxon>Gammaproteobacteria</taxon>
        <taxon>Pseudomonadales</taxon>
        <taxon>Pseudomonadaceae</taxon>
        <taxon>Pseudomonas</taxon>
    </lineage>
</organism>
<evidence type="ECO:0000259" key="9">
    <source>
        <dbReference type="PROSITE" id="PS51935"/>
    </source>
</evidence>
<evidence type="ECO:0000256" key="1">
    <source>
        <dbReference type="ARBA" id="ARBA00007074"/>
    </source>
</evidence>
<keyword evidence="3" id="KW-0479">Metal-binding</keyword>
<dbReference type="Gene3D" id="3.90.1720.10">
    <property type="entry name" value="endopeptidase domain like (from Nostoc punctiforme)"/>
    <property type="match status" value="1"/>
</dbReference>
<evidence type="ECO:0000256" key="4">
    <source>
        <dbReference type="ARBA" id="ARBA00022801"/>
    </source>
</evidence>
<dbReference type="SUPFAM" id="SSF102712">
    <property type="entry name" value="JAB1/MPN domain"/>
    <property type="match status" value="1"/>
</dbReference>
<dbReference type="PANTHER" id="PTHR34858:SF1">
    <property type="entry name" value="CYSO-CYSTEINE PEPTIDASE"/>
    <property type="match status" value="1"/>
</dbReference>
<evidence type="ECO:0000256" key="6">
    <source>
        <dbReference type="ARBA" id="ARBA00022833"/>
    </source>
</evidence>
<evidence type="ECO:0000313" key="10">
    <source>
        <dbReference type="EMBL" id="SDJ37981.1"/>
    </source>
</evidence>
<keyword evidence="7" id="KW-0482">Metalloprotease</keyword>
<name>A0A1G8T971_9PSED</name>
<dbReference type="Gene3D" id="3.40.140.10">
    <property type="entry name" value="Cytidine Deaminase, domain 2"/>
    <property type="match status" value="1"/>
</dbReference>
<dbReference type="Pfam" id="PF00877">
    <property type="entry name" value="NLPC_P60"/>
    <property type="match status" value="1"/>
</dbReference>
<dbReference type="SUPFAM" id="SSF54001">
    <property type="entry name" value="Cysteine proteinases"/>
    <property type="match status" value="1"/>
</dbReference>
<dbReference type="PROSITE" id="PS50249">
    <property type="entry name" value="MPN"/>
    <property type="match status" value="1"/>
</dbReference>
<evidence type="ECO:0000256" key="7">
    <source>
        <dbReference type="ARBA" id="ARBA00023049"/>
    </source>
</evidence>
<dbReference type="InterPro" id="IPR000064">
    <property type="entry name" value="NLP_P60_dom"/>
</dbReference>
<dbReference type="RefSeq" id="WP_208605233.1">
    <property type="nucleotide sequence ID" value="NZ_FNCO01000028.1"/>
</dbReference>
<keyword evidence="11" id="KW-1185">Reference proteome</keyword>
<dbReference type="CDD" id="cd08073">
    <property type="entry name" value="MPN_NLPC_P60"/>
    <property type="match status" value="1"/>
</dbReference>
<dbReference type="STRING" id="89065.SAMN05216605_1285"/>
<dbReference type="InterPro" id="IPR028090">
    <property type="entry name" value="JAB_dom_prok"/>
</dbReference>
<dbReference type="GO" id="GO:0000502">
    <property type="term" value="C:proteasome complex"/>
    <property type="evidence" value="ECO:0007669"/>
    <property type="project" value="UniProtKB-KW"/>
</dbReference>
<dbReference type="InterPro" id="IPR000555">
    <property type="entry name" value="JAMM/MPN+_dom"/>
</dbReference>
<dbReference type="GO" id="GO:0008270">
    <property type="term" value="F:zinc ion binding"/>
    <property type="evidence" value="ECO:0007669"/>
    <property type="project" value="TreeGrafter"/>
</dbReference>
<accession>A0A1G8T971</accession>
<dbReference type="GO" id="GO:0008234">
    <property type="term" value="F:cysteine-type peptidase activity"/>
    <property type="evidence" value="ECO:0007669"/>
    <property type="project" value="UniProtKB-KW"/>
</dbReference>
<dbReference type="InterPro" id="IPR051929">
    <property type="entry name" value="VirAsm_ModProt"/>
</dbReference>
<keyword evidence="4" id="KW-0378">Hydrolase</keyword>
<dbReference type="InterPro" id="IPR037518">
    <property type="entry name" value="MPN"/>
</dbReference>
<dbReference type="PANTHER" id="PTHR34858">
    <property type="entry name" value="CYSO-CYSTEINE PEPTIDASE"/>
    <property type="match status" value="1"/>
</dbReference>
<gene>
    <name evidence="10" type="ORF">SAMN05216605_1285</name>
</gene>
<keyword evidence="5" id="KW-0788">Thiol protease</keyword>
<keyword evidence="10" id="KW-0647">Proteasome</keyword>
<dbReference type="AlphaFoldDB" id="A0A1G8T971"/>
<protein>
    <submittedName>
        <fullName evidence="10">Proteasome lid subunit RPN8/RPN11, contains Jab1/MPN metalloenzyme (JAMM) motif</fullName>
    </submittedName>
</protein>
<evidence type="ECO:0000259" key="8">
    <source>
        <dbReference type="PROSITE" id="PS50249"/>
    </source>
</evidence>
<feature type="domain" description="NlpC/P60" evidence="9">
    <location>
        <begin position="107"/>
        <end position="254"/>
    </location>
</feature>